<protein>
    <submittedName>
        <fullName evidence="1">Uncharacterized protein</fullName>
    </submittedName>
</protein>
<feature type="non-terminal residue" evidence="1">
    <location>
        <position position="234"/>
    </location>
</feature>
<proteinExistence type="predicted"/>
<evidence type="ECO:0000313" key="2">
    <source>
        <dbReference type="Proteomes" id="UP000784294"/>
    </source>
</evidence>
<dbReference type="Proteomes" id="UP000784294">
    <property type="component" value="Unassembled WGS sequence"/>
</dbReference>
<keyword evidence="2" id="KW-1185">Reference proteome</keyword>
<reference evidence="1" key="1">
    <citation type="submission" date="2018-11" db="EMBL/GenBank/DDBJ databases">
        <authorList>
            <consortium name="Pathogen Informatics"/>
        </authorList>
    </citation>
    <scope>NUCLEOTIDE SEQUENCE</scope>
</reference>
<dbReference type="EMBL" id="CAAALY010053164">
    <property type="protein sequence ID" value="VEL21798.1"/>
    <property type="molecule type" value="Genomic_DNA"/>
</dbReference>
<accession>A0A448WWB1</accession>
<dbReference type="AlphaFoldDB" id="A0A448WWB1"/>
<gene>
    <name evidence="1" type="ORF">PXEA_LOCUS15238</name>
</gene>
<organism evidence="1 2">
    <name type="scientific">Protopolystoma xenopodis</name>
    <dbReference type="NCBI Taxonomy" id="117903"/>
    <lineage>
        <taxon>Eukaryota</taxon>
        <taxon>Metazoa</taxon>
        <taxon>Spiralia</taxon>
        <taxon>Lophotrochozoa</taxon>
        <taxon>Platyhelminthes</taxon>
        <taxon>Monogenea</taxon>
        <taxon>Polyopisthocotylea</taxon>
        <taxon>Polystomatidea</taxon>
        <taxon>Polystomatidae</taxon>
        <taxon>Protopolystoma</taxon>
    </lineage>
</organism>
<evidence type="ECO:0000313" key="1">
    <source>
        <dbReference type="EMBL" id="VEL21798.1"/>
    </source>
</evidence>
<comment type="caution">
    <text evidence="1">The sequence shown here is derived from an EMBL/GenBank/DDBJ whole genome shotgun (WGS) entry which is preliminary data.</text>
</comment>
<sequence>MGNLTFGVGQEEVILTDSLIDNVERSCLSDVKEPLPCRPRRKYADKSDRNSVNCLVTQSNGHSRQHCSQRHKRFHQCSCRAYLRHSTEHRKRPATPIVHFIPTSSLPSPVDLSTGYSVSDAYSRLECAGPSLNTISYSVAAITNLNTSSFCRNQKQIGEVERVVEAKANKLNWHSDSLKAGIIKRTSEMTLAQNSTVKPEICLQEAKVSAEKSEVLDLGLKYQTPNLPSKRLVK</sequence>
<name>A0A448WWB1_9PLAT</name>